<reference evidence="14 15" key="1">
    <citation type="journal article" date="2024" name="Nat. Commun.">
        <title>Phylogenomics reveals the evolutionary origins of lichenization in chlorophyte algae.</title>
        <authorList>
            <person name="Puginier C."/>
            <person name="Libourel C."/>
            <person name="Otte J."/>
            <person name="Skaloud P."/>
            <person name="Haon M."/>
            <person name="Grisel S."/>
            <person name="Petersen M."/>
            <person name="Berrin J.G."/>
            <person name="Delaux P.M."/>
            <person name="Dal Grande F."/>
            <person name="Keller J."/>
        </authorList>
    </citation>
    <scope>NUCLEOTIDE SEQUENCE [LARGE SCALE GENOMIC DNA]</scope>
    <source>
        <strain evidence="14 15">SAG 2043</strain>
    </source>
</reference>
<comment type="similarity">
    <text evidence="2">Belongs to the Ca(2+):cation antiporter (CaCA) (TC 2.A.19) family. Cation/proton exchanger (CAX) subfamily.</text>
</comment>
<comment type="caution">
    <text evidence="14">The sequence shown here is derived from an EMBL/GenBank/DDBJ whole genome shotgun (WGS) entry which is preliminary data.</text>
</comment>
<dbReference type="PANTHER" id="PTHR31503:SF22">
    <property type="entry name" value="VACUOLAR CALCIUM ION TRANSPORTER"/>
    <property type="match status" value="1"/>
</dbReference>
<accession>A0AAW1R838</accession>
<dbReference type="GO" id="GO:0015369">
    <property type="term" value="F:calcium:proton antiporter activity"/>
    <property type="evidence" value="ECO:0007669"/>
    <property type="project" value="UniProtKB-UniRule"/>
</dbReference>
<keyword evidence="3 11" id="KW-0813">Transport</keyword>
<evidence type="ECO:0000256" key="4">
    <source>
        <dbReference type="ARBA" id="ARBA00022449"/>
    </source>
</evidence>
<dbReference type="PANTHER" id="PTHR31503">
    <property type="entry name" value="VACUOLAR CALCIUM ION TRANSPORTER"/>
    <property type="match status" value="1"/>
</dbReference>
<keyword evidence="11" id="KW-0926">Vacuole</keyword>
<dbReference type="GO" id="GO:0009705">
    <property type="term" value="C:plant-type vacuole membrane"/>
    <property type="evidence" value="ECO:0007669"/>
    <property type="project" value="TreeGrafter"/>
</dbReference>
<evidence type="ECO:0000256" key="2">
    <source>
        <dbReference type="ARBA" id="ARBA00008248"/>
    </source>
</evidence>
<dbReference type="GO" id="GO:0012505">
    <property type="term" value="C:endomembrane system"/>
    <property type="evidence" value="ECO:0007669"/>
    <property type="project" value="UniProtKB-SubCell"/>
</dbReference>
<evidence type="ECO:0000256" key="8">
    <source>
        <dbReference type="ARBA" id="ARBA00022989"/>
    </source>
</evidence>
<dbReference type="InterPro" id="IPR004713">
    <property type="entry name" value="CaH_exchang"/>
</dbReference>
<keyword evidence="5 11" id="KW-0109">Calcium transport</keyword>
<dbReference type="Gene3D" id="1.20.1420.30">
    <property type="entry name" value="NCX, central ion-binding region"/>
    <property type="match status" value="1"/>
</dbReference>
<organism evidence="14 15">
    <name type="scientific">[Myrmecia] bisecta</name>
    <dbReference type="NCBI Taxonomy" id="41462"/>
    <lineage>
        <taxon>Eukaryota</taxon>
        <taxon>Viridiplantae</taxon>
        <taxon>Chlorophyta</taxon>
        <taxon>core chlorophytes</taxon>
        <taxon>Trebouxiophyceae</taxon>
        <taxon>Trebouxiales</taxon>
        <taxon>Trebouxiaceae</taxon>
        <taxon>Myrmecia</taxon>
    </lineage>
</organism>
<feature type="transmembrane region" description="Helical" evidence="11">
    <location>
        <begin position="204"/>
        <end position="232"/>
    </location>
</feature>
<evidence type="ECO:0000256" key="3">
    <source>
        <dbReference type="ARBA" id="ARBA00022448"/>
    </source>
</evidence>
<feature type="domain" description="Sodium/calcium exchanger membrane region" evidence="13">
    <location>
        <begin position="330"/>
        <end position="471"/>
    </location>
</feature>
<feature type="compositionally biased region" description="Basic and acidic residues" evidence="12">
    <location>
        <begin position="59"/>
        <end position="73"/>
    </location>
</feature>
<dbReference type="AlphaFoldDB" id="A0AAW1R838"/>
<sequence>MDSQAAAFSKAASLAFRKGSRNPQAAPLPPRPPREPTALLARESFKQAVRDVQAGQRYLRRDTPTRGPPKDSDNLWELFHSAAASLSTGAGSAVMRDPDNPHGKAPGVWSPRSDARAIGSLLLSSWLNLLCLAVPLGYIAHGLKWNAMAIFILNTIGLVPLALLLGEVTEDLALRFGDVIGGLLNATFGNVVELILSIAALAKGLFIIVAYSLIGSVLSNLLLVLGCCFLLGGTKYKQQSFNAPLNKASCALLFLAAIAITIPSAGPLLYGADVISPIDVIRISRGTAIMLVLVYLSYLYFQLKTHKTFYAPPVEEGETEQPALSLSGAMFMLGAITVIVALCSEFLTSALDDFSKQSGIHEAFLGLIILPIAGNACEHITAVIVAIKDKMDLSIAVALGSSIQISLFVLPVVVLVGWAIGKDFTLDIDAFLILMLTLAVIHAYFVSSDGNSNWLMGLQLVGTYILIALLVAFV</sequence>
<evidence type="ECO:0000256" key="10">
    <source>
        <dbReference type="ARBA" id="ARBA00023136"/>
    </source>
</evidence>
<keyword evidence="15" id="KW-1185">Reference proteome</keyword>
<feature type="transmembrane region" description="Helical" evidence="11">
    <location>
        <begin position="364"/>
        <end position="387"/>
    </location>
</feature>
<gene>
    <name evidence="14" type="ORF">WJX72_007883</name>
</gene>
<feature type="transmembrane region" description="Helical" evidence="11">
    <location>
        <begin position="252"/>
        <end position="271"/>
    </location>
</feature>
<keyword evidence="4 11" id="KW-0050">Antiport</keyword>
<feature type="region of interest" description="Disordered" evidence="12">
    <location>
        <begin position="1"/>
        <end position="40"/>
    </location>
</feature>
<evidence type="ECO:0000256" key="5">
    <source>
        <dbReference type="ARBA" id="ARBA00022568"/>
    </source>
</evidence>
<keyword evidence="7 11" id="KW-0106">Calcium</keyword>
<dbReference type="InterPro" id="IPR004798">
    <property type="entry name" value="CAX-like"/>
</dbReference>
<dbReference type="Proteomes" id="UP001489004">
    <property type="component" value="Unassembled WGS sequence"/>
</dbReference>
<dbReference type="NCBIfam" id="TIGR00846">
    <property type="entry name" value="caca2"/>
    <property type="match status" value="1"/>
</dbReference>
<keyword evidence="10 11" id="KW-0472">Membrane</keyword>
<comment type="function">
    <text evidence="11">Vacuolar cation/proton exchanger (CAX). Translocates Ca(2+) and other metal ions into vacuoles using the proton gradient formed by H(+)-ATPase and H(+)-pyrophosphatase.</text>
</comment>
<keyword evidence="8 11" id="KW-1133">Transmembrane helix</keyword>
<feature type="compositionally biased region" description="Low complexity" evidence="12">
    <location>
        <begin position="1"/>
        <end position="25"/>
    </location>
</feature>
<evidence type="ECO:0000256" key="6">
    <source>
        <dbReference type="ARBA" id="ARBA00022692"/>
    </source>
</evidence>
<proteinExistence type="inferred from homology"/>
<keyword evidence="9 11" id="KW-0406">Ion transport</keyword>
<evidence type="ECO:0000256" key="12">
    <source>
        <dbReference type="SAM" id="MobiDB-lite"/>
    </source>
</evidence>
<comment type="subcellular location">
    <subcellularLocation>
        <location evidence="1">Endomembrane system</location>
        <topology evidence="1">Multi-pass membrane protein</topology>
    </subcellularLocation>
    <subcellularLocation>
        <location evidence="11">Vacuole membrane</location>
    </subcellularLocation>
</comment>
<feature type="transmembrane region" description="Helical" evidence="11">
    <location>
        <begin position="283"/>
        <end position="303"/>
    </location>
</feature>
<feature type="transmembrane region" description="Helical" evidence="11">
    <location>
        <begin position="323"/>
        <end position="343"/>
    </location>
</feature>
<feature type="transmembrane region" description="Helical" evidence="11">
    <location>
        <begin position="147"/>
        <end position="166"/>
    </location>
</feature>
<dbReference type="EMBL" id="JALJOR010000001">
    <property type="protein sequence ID" value="KAK9829782.1"/>
    <property type="molecule type" value="Genomic_DNA"/>
</dbReference>
<dbReference type="InterPro" id="IPR044880">
    <property type="entry name" value="NCX_ion-bd_dom_sf"/>
</dbReference>
<feature type="transmembrane region" description="Helical" evidence="11">
    <location>
        <begin position="430"/>
        <end position="447"/>
    </location>
</feature>
<evidence type="ECO:0000313" key="15">
    <source>
        <dbReference type="Proteomes" id="UP001489004"/>
    </source>
</evidence>
<feature type="transmembrane region" description="Helical" evidence="11">
    <location>
        <begin position="393"/>
        <end position="418"/>
    </location>
</feature>
<dbReference type="InterPro" id="IPR004837">
    <property type="entry name" value="NaCa_Exmemb"/>
</dbReference>
<dbReference type="Pfam" id="PF01699">
    <property type="entry name" value="Na_Ca_ex"/>
    <property type="match status" value="2"/>
</dbReference>
<evidence type="ECO:0000256" key="11">
    <source>
        <dbReference type="RuleBase" id="RU365028"/>
    </source>
</evidence>
<feature type="region of interest" description="Disordered" evidence="12">
    <location>
        <begin position="53"/>
        <end position="73"/>
    </location>
</feature>
<keyword evidence="6 11" id="KW-0812">Transmembrane</keyword>
<feature type="transmembrane region" description="Helical" evidence="11">
    <location>
        <begin position="453"/>
        <end position="473"/>
    </location>
</feature>
<dbReference type="NCBIfam" id="TIGR00378">
    <property type="entry name" value="cax"/>
    <property type="match status" value="1"/>
</dbReference>
<evidence type="ECO:0000313" key="14">
    <source>
        <dbReference type="EMBL" id="KAK9829782.1"/>
    </source>
</evidence>
<dbReference type="GO" id="GO:0006874">
    <property type="term" value="P:intracellular calcium ion homeostasis"/>
    <property type="evidence" value="ECO:0007669"/>
    <property type="project" value="TreeGrafter"/>
</dbReference>
<evidence type="ECO:0000256" key="9">
    <source>
        <dbReference type="ARBA" id="ARBA00023065"/>
    </source>
</evidence>
<protein>
    <recommendedName>
        <fullName evidence="11">Vacuolar cation/proton exchanger</fullName>
    </recommendedName>
</protein>
<evidence type="ECO:0000256" key="1">
    <source>
        <dbReference type="ARBA" id="ARBA00004127"/>
    </source>
</evidence>
<name>A0AAW1R838_9CHLO</name>
<feature type="transmembrane region" description="Helical" evidence="11">
    <location>
        <begin position="117"/>
        <end position="140"/>
    </location>
</feature>
<evidence type="ECO:0000259" key="13">
    <source>
        <dbReference type="Pfam" id="PF01699"/>
    </source>
</evidence>
<evidence type="ECO:0000256" key="7">
    <source>
        <dbReference type="ARBA" id="ARBA00022837"/>
    </source>
</evidence>
<feature type="transmembrane region" description="Helical" evidence="11">
    <location>
        <begin position="172"/>
        <end position="192"/>
    </location>
</feature>
<feature type="domain" description="Sodium/calcium exchanger membrane region" evidence="13">
    <location>
        <begin position="148"/>
        <end position="303"/>
    </location>
</feature>